<dbReference type="RefSeq" id="WP_274166126.1">
    <property type="nucleotide sequence ID" value="NZ_JAJUBC010000027.1"/>
</dbReference>
<comment type="caution">
    <text evidence="5">The sequence shown here is derived from an EMBL/GenBank/DDBJ whole genome shotgun (WGS) entry which is preliminary data.</text>
</comment>
<feature type="domain" description="HTH lacI-type" evidence="4">
    <location>
        <begin position="2"/>
        <end position="56"/>
    </location>
</feature>
<dbReference type="Gene3D" id="1.10.260.40">
    <property type="entry name" value="lambda repressor-like DNA-binding domains"/>
    <property type="match status" value="1"/>
</dbReference>
<dbReference type="Gene3D" id="3.40.50.2300">
    <property type="match status" value="2"/>
</dbReference>
<organism evidence="5 6">
    <name type="scientific">Enterovibrio gelatinilyticus</name>
    <dbReference type="NCBI Taxonomy" id="2899819"/>
    <lineage>
        <taxon>Bacteria</taxon>
        <taxon>Pseudomonadati</taxon>
        <taxon>Pseudomonadota</taxon>
        <taxon>Gammaproteobacteria</taxon>
        <taxon>Vibrionales</taxon>
        <taxon>Vibrionaceae</taxon>
        <taxon>Enterovibrio</taxon>
    </lineage>
</organism>
<proteinExistence type="predicted"/>
<dbReference type="SUPFAM" id="SSF47413">
    <property type="entry name" value="lambda repressor-like DNA-binding domains"/>
    <property type="match status" value="1"/>
</dbReference>
<dbReference type="CDD" id="cd06270">
    <property type="entry name" value="PBP1_GalS-like"/>
    <property type="match status" value="1"/>
</dbReference>
<evidence type="ECO:0000313" key="6">
    <source>
        <dbReference type="Proteomes" id="UP001149400"/>
    </source>
</evidence>
<keyword evidence="3" id="KW-0804">Transcription</keyword>
<evidence type="ECO:0000313" key="5">
    <source>
        <dbReference type="EMBL" id="MDD1795323.1"/>
    </source>
</evidence>
<evidence type="ECO:0000259" key="4">
    <source>
        <dbReference type="PROSITE" id="PS50932"/>
    </source>
</evidence>
<keyword evidence="1" id="KW-0805">Transcription regulation</keyword>
<dbReference type="PRINTS" id="PR00036">
    <property type="entry name" value="HTHLACI"/>
</dbReference>
<accession>A0ABT5R4W7</accession>
<dbReference type="InterPro" id="IPR000843">
    <property type="entry name" value="HTH_LacI"/>
</dbReference>
<dbReference type="InterPro" id="IPR010982">
    <property type="entry name" value="Lambda_DNA-bd_dom_sf"/>
</dbReference>
<dbReference type="PANTHER" id="PTHR30146">
    <property type="entry name" value="LACI-RELATED TRANSCRIPTIONAL REPRESSOR"/>
    <property type="match status" value="1"/>
</dbReference>
<gene>
    <name evidence="5" type="ORF">LRP50_19510</name>
</gene>
<keyword evidence="2" id="KW-0238">DNA-binding</keyword>
<dbReference type="PANTHER" id="PTHR30146:SF109">
    <property type="entry name" value="HTH-TYPE TRANSCRIPTIONAL REGULATOR GALS"/>
    <property type="match status" value="1"/>
</dbReference>
<name>A0ABT5R4W7_9GAMM</name>
<dbReference type="CDD" id="cd01392">
    <property type="entry name" value="HTH_LacI"/>
    <property type="match status" value="1"/>
</dbReference>
<sequence length="349" mass="38252">MATIKDVAKRAGVSVATVSRVINLSPQTRPNTVIAVQSAMKDLGYRPNAAARTLVNRKSLTIGVVVADVSDPFFGTLVKEVDNLAHQRGHQLLIGNGYHDAEREKQAIESLIQNQVGALIVHSKALDDETLKTYANELPAMVFINRRIKGLEARCVYLDNYHGAYLATEHLIALGHQRIAHIGSDHDIEDTQQRRQGYLDALAAHQLKEPVKNSESDQDKSWIAFAPPDEEGGEAAIKALLQRDENISAIFCYNDGMAAGAITALIDDGYRVPHDISVVGFDDSLIARYMHPKLTTVRYPISAMATHAAELAIALSMQGDTQKRSSTYQPTLISRESVMQKTVQCSLKG</sequence>
<evidence type="ECO:0000256" key="1">
    <source>
        <dbReference type="ARBA" id="ARBA00023015"/>
    </source>
</evidence>
<dbReference type="Pfam" id="PF13377">
    <property type="entry name" value="Peripla_BP_3"/>
    <property type="match status" value="1"/>
</dbReference>
<dbReference type="InterPro" id="IPR028082">
    <property type="entry name" value="Peripla_BP_I"/>
</dbReference>
<protein>
    <submittedName>
        <fullName evidence="5">Substrate-binding domain-containing protein</fullName>
    </submittedName>
</protein>
<dbReference type="InterPro" id="IPR046335">
    <property type="entry name" value="LacI/GalR-like_sensor"/>
</dbReference>
<reference evidence="5" key="1">
    <citation type="submission" date="2021-12" db="EMBL/GenBank/DDBJ databases">
        <title>Enterovibrio ZSDZ35 sp. nov. and Enterovibrio ZSDZ42 sp. nov., isolated from coastal seawater in Qingdao.</title>
        <authorList>
            <person name="Zhang P."/>
        </authorList>
    </citation>
    <scope>NUCLEOTIDE SEQUENCE</scope>
    <source>
        <strain evidence="5">ZSDZ42</strain>
    </source>
</reference>
<evidence type="ECO:0000256" key="2">
    <source>
        <dbReference type="ARBA" id="ARBA00023125"/>
    </source>
</evidence>
<dbReference type="Pfam" id="PF00356">
    <property type="entry name" value="LacI"/>
    <property type="match status" value="1"/>
</dbReference>
<dbReference type="Proteomes" id="UP001149400">
    <property type="component" value="Unassembled WGS sequence"/>
</dbReference>
<dbReference type="EMBL" id="JAJUBC010000027">
    <property type="protein sequence ID" value="MDD1795323.1"/>
    <property type="molecule type" value="Genomic_DNA"/>
</dbReference>
<dbReference type="PROSITE" id="PS50932">
    <property type="entry name" value="HTH_LACI_2"/>
    <property type="match status" value="1"/>
</dbReference>
<dbReference type="SUPFAM" id="SSF53822">
    <property type="entry name" value="Periplasmic binding protein-like I"/>
    <property type="match status" value="1"/>
</dbReference>
<dbReference type="PROSITE" id="PS00356">
    <property type="entry name" value="HTH_LACI_1"/>
    <property type="match status" value="1"/>
</dbReference>
<dbReference type="SMART" id="SM00354">
    <property type="entry name" value="HTH_LACI"/>
    <property type="match status" value="1"/>
</dbReference>
<evidence type="ECO:0000256" key="3">
    <source>
        <dbReference type="ARBA" id="ARBA00023163"/>
    </source>
</evidence>
<keyword evidence="6" id="KW-1185">Reference proteome</keyword>